<feature type="transmembrane region" description="Helical" evidence="7">
    <location>
        <begin position="395"/>
        <end position="418"/>
    </location>
</feature>
<feature type="transmembrane region" description="Helical" evidence="7">
    <location>
        <begin position="198"/>
        <end position="219"/>
    </location>
</feature>
<name>A0ABQ6Z912_9GAMM</name>
<evidence type="ECO:0000256" key="7">
    <source>
        <dbReference type="SAM" id="Phobius"/>
    </source>
</evidence>
<feature type="transmembrane region" description="Helical" evidence="7">
    <location>
        <begin position="335"/>
        <end position="357"/>
    </location>
</feature>
<feature type="transmembrane region" description="Helical" evidence="7">
    <location>
        <begin position="106"/>
        <end position="127"/>
    </location>
</feature>
<feature type="transmembrane region" description="Helical" evidence="7">
    <location>
        <begin position="168"/>
        <end position="192"/>
    </location>
</feature>
<keyword evidence="9" id="KW-1185">Reference proteome</keyword>
<evidence type="ECO:0000256" key="4">
    <source>
        <dbReference type="ARBA" id="ARBA00022692"/>
    </source>
</evidence>
<gene>
    <name evidence="8" type="ORF">CSC65_05550</name>
</gene>
<evidence type="ECO:0000256" key="5">
    <source>
        <dbReference type="ARBA" id="ARBA00022989"/>
    </source>
</evidence>
<dbReference type="InterPro" id="IPR010290">
    <property type="entry name" value="TM_effector"/>
</dbReference>
<dbReference type="CDD" id="cd06173">
    <property type="entry name" value="MFS_MefA_like"/>
    <property type="match status" value="1"/>
</dbReference>
<keyword evidence="4 7" id="KW-0812">Transmembrane</keyword>
<feature type="transmembrane region" description="Helical" evidence="7">
    <location>
        <begin position="312"/>
        <end position="329"/>
    </location>
</feature>
<protein>
    <submittedName>
        <fullName evidence="8">MFS transporter</fullName>
    </submittedName>
</protein>
<dbReference type="SUPFAM" id="SSF103473">
    <property type="entry name" value="MFS general substrate transporter"/>
    <property type="match status" value="1"/>
</dbReference>
<feature type="transmembrane region" description="Helical" evidence="7">
    <location>
        <begin position="248"/>
        <end position="271"/>
    </location>
</feature>
<dbReference type="Gene3D" id="1.20.1250.20">
    <property type="entry name" value="MFS general substrate transporter like domains"/>
    <property type="match status" value="1"/>
</dbReference>
<organism evidence="8 9">
    <name type="scientific">Pseudoxanthomonas daejeonensis</name>
    <dbReference type="NCBI Taxonomy" id="266062"/>
    <lineage>
        <taxon>Bacteria</taxon>
        <taxon>Pseudomonadati</taxon>
        <taxon>Pseudomonadota</taxon>
        <taxon>Gammaproteobacteria</taxon>
        <taxon>Lysobacterales</taxon>
        <taxon>Lysobacteraceae</taxon>
        <taxon>Pseudoxanthomonas</taxon>
    </lineage>
</organism>
<evidence type="ECO:0000256" key="3">
    <source>
        <dbReference type="ARBA" id="ARBA00022475"/>
    </source>
</evidence>
<comment type="caution">
    <text evidence="8">The sequence shown here is derived from an EMBL/GenBank/DDBJ whole genome shotgun (WGS) entry which is preliminary data.</text>
</comment>
<sequence>MAWPRCWPSSATPRASRPEVAGAPGLAVPSPLREPGYRVLLGYRLCAILSYQIVAVTVGWHVYELTRNTFALALVGLAEVLPFIGMALFAGYLVDHLPKRRLGATACAGLATTALLLTLISTGHLAPGQTWPIYAAIVLTGLVRSFLTPVYTALFAQVLRREQFARGASIGSIAFQTALVCGPALGGVMVGWAGKTAAYALAAVLALVAGAVLLSLRVAEPRAEGPRAPVFTSIGDGLRFVFNNQIMLAAQALDLFAVLFGGAISLAPAFIAEILHYGPEGLGILRGAPALGAVAVGIVLARRPPGRHAGRLLLWAVAGFGVCIIGFGLSQHFWLSALFLLLSGICDGVSVVMRTTIMQLVTPDGMRGRVASINGIFIGSSNELGAFYAGSMARLLGLVPAVVLGGFVTLGVVATTAVKAPNLRRLDLKDLQ</sequence>
<dbReference type="PANTHER" id="PTHR23513:SF9">
    <property type="entry name" value="ENTEROBACTIN EXPORTER ENTS"/>
    <property type="match status" value="1"/>
</dbReference>
<comment type="subcellular location">
    <subcellularLocation>
        <location evidence="1">Cell membrane</location>
        <topology evidence="1">Multi-pass membrane protein</topology>
    </subcellularLocation>
</comment>
<keyword evidence="6 7" id="KW-0472">Membrane</keyword>
<proteinExistence type="predicted"/>
<evidence type="ECO:0000256" key="6">
    <source>
        <dbReference type="ARBA" id="ARBA00023136"/>
    </source>
</evidence>
<evidence type="ECO:0000313" key="9">
    <source>
        <dbReference type="Proteomes" id="UP000788419"/>
    </source>
</evidence>
<keyword evidence="2" id="KW-0813">Transport</keyword>
<dbReference type="InterPro" id="IPR036259">
    <property type="entry name" value="MFS_trans_sf"/>
</dbReference>
<dbReference type="Proteomes" id="UP000788419">
    <property type="component" value="Unassembled WGS sequence"/>
</dbReference>
<reference evidence="8 9" key="1">
    <citation type="submission" date="2017-10" db="EMBL/GenBank/DDBJ databases">
        <title>Whole genome sequencing of members of genus Pseudoxanthomonas.</title>
        <authorList>
            <person name="Kumar S."/>
            <person name="Bansal K."/>
            <person name="Kaur A."/>
            <person name="Patil P."/>
            <person name="Sharma S."/>
            <person name="Patil P.B."/>
        </authorList>
    </citation>
    <scope>NUCLEOTIDE SEQUENCE [LARGE SCALE GENOMIC DNA]</scope>
    <source>
        <strain evidence="8 9">DSM 17801</strain>
    </source>
</reference>
<evidence type="ECO:0000256" key="2">
    <source>
        <dbReference type="ARBA" id="ARBA00022448"/>
    </source>
</evidence>
<dbReference type="Pfam" id="PF05977">
    <property type="entry name" value="MFS_3"/>
    <property type="match status" value="1"/>
</dbReference>
<feature type="transmembrane region" description="Helical" evidence="7">
    <location>
        <begin position="69"/>
        <end position="94"/>
    </location>
</feature>
<keyword evidence="5 7" id="KW-1133">Transmembrane helix</keyword>
<accession>A0ABQ6Z912</accession>
<dbReference type="EMBL" id="PDWN01000004">
    <property type="protein sequence ID" value="KAF1695962.1"/>
    <property type="molecule type" value="Genomic_DNA"/>
</dbReference>
<evidence type="ECO:0000256" key="1">
    <source>
        <dbReference type="ARBA" id="ARBA00004651"/>
    </source>
</evidence>
<evidence type="ECO:0000313" key="8">
    <source>
        <dbReference type="EMBL" id="KAF1695962.1"/>
    </source>
</evidence>
<keyword evidence="3" id="KW-1003">Cell membrane</keyword>
<feature type="transmembrane region" description="Helical" evidence="7">
    <location>
        <begin position="283"/>
        <end position="300"/>
    </location>
</feature>
<feature type="transmembrane region" description="Helical" evidence="7">
    <location>
        <begin position="133"/>
        <end position="156"/>
    </location>
</feature>
<dbReference type="PANTHER" id="PTHR23513">
    <property type="entry name" value="INTEGRAL MEMBRANE EFFLUX PROTEIN-RELATED"/>
    <property type="match status" value="1"/>
</dbReference>
<feature type="transmembrane region" description="Helical" evidence="7">
    <location>
        <begin position="41"/>
        <end position="63"/>
    </location>
</feature>